<feature type="domain" description="Glycosyltransferase subfamily 4-like N-terminal" evidence="2">
    <location>
        <begin position="14"/>
        <end position="221"/>
    </location>
</feature>
<keyword evidence="4" id="KW-1185">Reference proteome</keyword>
<dbReference type="Pfam" id="PF13439">
    <property type="entry name" value="Glyco_transf_4"/>
    <property type="match status" value="1"/>
</dbReference>
<dbReference type="PANTHER" id="PTHR45947:SF13">
    <property type="entry name" value="TRANSFERASE"/>
    <property type="match status" value="1"/>
</dbReference>
<evidence type="ECO:0000259" key="2">
    <source>
        <dbReference type="Pfam" id="PF13439"/>
    </source>
</evidence>
<accession>A0ABV1FAY7</accession>
<dbReference type="EC" id="2.4.-.-" evidence="3"/>
<dbReference type="Gene3D" id="3.40.50.2000">
    <property type="entry name" value="Glycogen Phosphorylase B"/>
    <property type="match status" value="2"/>
</dbReference>
<sequence length="415" mass="47010">MKILLVNKYHYVKGGSETYYFGLADLLTKLGHEVIYFSMADINNKPCEQEKYFVSNVDFNSNISTLQKVKAGFRVLYSFEAKKNISALIEQEHPDIVHINLVHRHITLSIVRAIKKYNIPIVFTIHDLNCVCPNHEMLVNGHVCEKCLHGRYSNCIKNKCVKGSTAKSTLAAIEAINYKRMKIYDDIDLYITPSYFYKKKLEESGIIHSEIIHIKNFLPTDTVYSDNNPDNGYLLYFGRISEEKGVLTLVKAVEKLENNIPLIILGTGPIEDEIKEYIKAHNLGNRIKALGFKSGDELKKYVAEAKCVILPSEWYENGPYTIMEAMSQGKPVIVTNYGGLPEIVEDGKTGFICSPFDSDDLKNSIKKVCSLSDAEYKAMSSCAVEKAKIEFSPVTYAQKLTQKYNEIINNHKKKG</sequence>
<gene>
    <name evidence="3" type="ORF">WMO39_09345</name>
</gene>
<dbReference type="InterPro" id="IPR050194">
    <property type="entry name" value="Glycosyltransferase_grp1"/>
</dbReference>
<reference evidence="3 4" key="1">
    <citation type="submission" date="2024-03" db="EMBL/GenBank/DDBJ databases">
        <title>Human intestinal bacterial collection.</title>
        <authorList>
            <person name="Pauvert C."/>
            <person name="Hitch T.C.A."/>
            <person name="Clavel T."/>
        </authorList>
    </citation>
    <scope>NUCLEOTIDE SEQUENCE [LARGE SCALE GENOMIC DNA]</scope>
    <source>
        <strain evidence="3 4">CLA-JM-H38</strain>
    </source>
</reference>
<organism evidence="3 4">
    <name type="scientific">Ruminococcoides intestinale</name>
    <dbReference type="NCBI Taxonomy" id="3133162"/>
    <lineage>
        <taxon>Bacteria</taxon>
        <taxon>Bacillati</taxon>
        <taxon>Bacillota</taxon>
        <taxon>Clostridia</taxon>
        <taxon>Eubacteriales</taxon>
        <taxon>Oscillospiraceae</taxon>
        <taxon>Ruminococcoides</taxon>
    </lineage>
</organism>
<evidence type="ECO:0000313" key="4">
    <source>
        <dbReference type="Proteomes" id="UP001490816"/>
    </source>
</evidence>
<evidence type="ECO:0000259" key="1">
    <source>
        <dbReference type="Pfam" id="PF00534"/>
    </source>
</evidence>
<dbReference type="RefSeq" id="WP_015523138.1">
    <property type="nucleotide sequence ID" value="NZ_JBBMEZ010000028.1"/>
</dbReference>
<dbReference type="PANTHER" id="PTHR45947">
    <property type="entry name" value="SULFOQUINOVOSYL TRANSFERASE SQD2"/>
    <property type="match status" value="1"/>
</dbReference>
<dbReference type="GO" id="GO:0016757">
    <property type="term" value="F:glycosyltransferase activity"/>
    <property type="evidence" value="ECO:0007669"/>
    <property type="project" value="UniProtKB-KW"/>
</dbReference>
<dbReference type="Pfam" id="PF00534">
    <property type="entry name" value="Glycos_transf_1"/>
    <property type="match status" value="1"/>
</dbReference>
<dbReference type="Proteomes" id="UP001490816">
    <property type="component" value="Unassembled WGS sequence"/>
</dbReference>
<proteinExistence type="predicted"/>
<evidence type="ECO:0000313" key="3">
    <source>
        <dbReference type="EMBL" id="MEQ2470527.1"/>
    </source>
</evidence>
<name>A0ABV1FAY7_9FIRM</name>
<dbReference type="InterPro" id="IPR001296">
    <property type="entry name" value="Glyco_trans_1"/>
</dbReference>
<keyword evidence="3" id="KW-0328">Glycosyltransferase</keyword>
<dbReference type="EMBL" id="JBBMEZ010000028">
    <property type="protein sequence ID" value="MEQ2470527.1"/>
    <property type="molecule type" value="Genomic_DNA"/>
</dbReference>
<comment type="caution">
    <text evidence="3">The sequence shown here is derived from an EMBL/GenBank/DDBJ whole genome shotgun (WGS) entry which is preliminary data.</text>
</comment>
<dbReference type="SUPFAM" id="SSF53756">
    <property type="entry name" value="UDP-Glycosyltransferase/glycogen phosphorylase"/>
    <property type="match status" value="1"/>
</dbReference>
<protein>
    <submittedName>
        <fullName evidence="3">Glycosyltransferase</fullName>
        <ecNumber evidence="3">2.4.-.-</ecNumber>
    </submittedName>
</protein>
<feature type="domain" description="Glycosyl transferase family 1" evidence="1">
    <location>
        <begin position="228"/>
        <end position="372"/>
    </location>
</feature>
<keyword evidence="3" id="KW-0808">Transferase</keyword>
<dbReference type="InterPro" id="IPR028098">
    <property type="entry name" value="Glyco_trans_4-like_N"/>
</dbReference>